<dbReference type="GO" id="GO:0003700">
    <property type="term" value="F:DNA-binding transcription factor activity"/>
    <property type="evidence" value="ECO:0007669"/>
    <property type="project" value="InterPro"/>
</dbReference>
<reference evidence="3" key="1">
    <citation type="journal article" date="2014" name="Science">
        <title>Ancient hybridizations among the ancestral genomes of bread wheat.</title>
        <authorList>
            <consortium name="International Wheat Genome Sequencing Consortium,"/>
            <person name="Marcussen T."/>
            <person name="Sandve S.R."/>
            <person name="Heier L."/>
            <person name="Spannagl M."/>
            <person name="Pfeifer M."/>
            <person name="Jakobsen K.S."/>
            <person name="Wulff B.B."/>
            <person name="Steuernagel B."/>
            <person name="Mayer K.F."/>
            <person name="Olsen O.A."/>
        </authorList>
    </citation>
    <scope>NUCLEOTIDE SEQUENCE [LARGE SCALE GENOMIC DNA]</scope>
    <source>
        <strain evidence="3">cv. AL8/78</strain>
    </source>
</reference>
<accession>A0A453RZN5</accession>
<evidence type="ECO:0000313" key="2">
    <source>
        <dbReference type="EnsemblPlants" id="AET7Gv20768400.2"/>
    </source>
</evidence>
<feature type="compositionally biased region" description="Basic residues" evidence="1">
    <location>
        <begin position="69"/>
        <end position="82"/>
    </location>
</feature>
<dbReference type="Gramene" id="AET7Gv20768400.2">
    <property type="protein sequence ID" value="AET7Gv20768400.2"/>
    <property type="gene ID" value="AET7Gv20768400"/>
</dbReference>
<proteinExistence type="predicted"/>
<evidence type="ECO:0008006" key="4">
    <source>
        <dbReference type="Google" id="ProtNLM"/>
    </source>
</evidence>
<dbReference type="AlphaFoldDB" id="A0A453RZN5"/>
<feature type="region of interest" description="Disordered" evidence="1">
    <location>
        <begin position="111"/>
        <end position="141"/>
    </location>
</feature>
<dbReference type="GO" id="GO:0046983">
    <property type="term" value="F:protein dimerization activity"/>
    <property type="evidence" value="ECO:0007669"/>
    <property type="project" value="InterPro"/>
</dbReference>
<reference evidence="2" key="4">
    <citation type="submission" date="2019-03" db="UniProtKB">
        <authorList>
            <consortium name="EnsemblPlants"/>
        </authorList>
    </citation>
    <scope>IDENTIFICATION</scope>
</reference>
<reference evidence="2" key="3">
    <citation type="journal article" date="2017" name="Nature">
        <title>Genome sequence of the progenitor of the wheat D genome Aegilops tauschii.</title>
        <authorList>
            <person name="Luo M.C."/>
            <person name="Gu Y.Q."/>
            <person name="Puiu D."/>
            <person name="Wang H."/>
            <person name="Twardziok S.O."/>
            <person name="Deal K.R."/>
            <person name="Huo N."/>
            <person name="Zhu T."/>
            <person name="Wang L."/>
            <person name="Wang Y."/>
            <person name="McGuire P.E."/>
            <person name="Liu S."/>
            <person name="Long H."/>
            <person name="Ramasamy R.K."/>
            <person name="Rodriguez J.C."/>
            <person name="Van S.L."/>
            <person name="Yuan L."/>
            <person name="Wang Z."/>
            <person name="Xia Z."/>
            <person name="Xiao L."/>
            <person name="Anderson O.D."/>
            <person name="Ouyang S."/>
            <person name="Liang Y."/>
            <person name="Zimin A.V."/>
            <person name="Pertea G."/>
            <person name="Qi P."/>
            <person name="Bennetzen J.L."/>
            <person name="Dai X."/>
            <person name="Dawson M.W."/>
            <person name="Muller H.G."/>
            <person name="Kugler K."/>
            <person name="Rivarola-Duarte L."/>
            <person name="Spannagl M."/>
            <person name="Mayer K.F.X."/>
            <person name="Lu F.H."/>
            <person name="Bevan M.W."/>
            <person name="Leroy P."/>
            <person name="Li P."/>
            <person name="You F.M."/>
            <person name="Sun Q."/>
            <person name="Liu Z."/>
            <person name="Lyons E."/>
            <person name="Wicker T."/>
            <person name="Salzberg S.L."/>
            <person name="Devos K.M."/>
            <person name="Dvorak J."/>
        </authorList>
    </citation>
    <scope>NUCLEOTIDE SEQUENCE [LARGE SCALE GENOMIC DNA]</scope>
    <source>
        <strain evidence="2">cv. AL8/78</strain>
    </source>
</reference>
<feature type="compositionally biased region" description="Basic and acidic residues" evidence="1">
    <location>
        <begin position="117"/>
        <end position="131"/>
    </location>
</feature>
<sequence>PSGPTCHRVHRPPPSISNTSRLKICEKKPKIETKQKGWRKSLPPLRGDGGGDDDGELGYRGTDVSPSDRRRRRLVPRLRHPRGPPGRCLRRFPVGRLRLLVQSKSAEVGSYVNNSDVPKDSGSNKRLRSEPCGRPTSKACREKVRRDKLNDRYIIR</sequence>
<name>A0A453RZN5_AEGTS</name>
<reference evidence="3" key="2">
    <citation type="journal article" date="2017" name="Nat. Plants">
        <title>The Aegilops tauschii genome reveals multiple impacts of transposons.</title>
        <authorList>
            <person name="Zhao G."/>
            <person name="Zou C."/>
            <person name="Li K."/>
            <person name="Wang K."/>
            <person name="Li T."/>
            <person name="Gao L."/>
            <person name="Zhang X."/>
            <person name="Wang H."/>
            <person name="Yang Z."/>
            <person name="Liu X."/>
            <person name="Jiang W."/>
            <person name="Mao L."/>
            <person name="Kong X."/>
            <person name="Jiao Y."/>
            <person name="Jia J."/>
        </authorList>
    </citation>
    <scope>NUCLEOTIDE SEQUENCE [LARGE SCALE GENOMIC DNA]</scope>
    <source>
        <strain evidence="3">cv. AL8/78</strain>
    </source>
</reference>
<reference evidence="2" key="5">
    <citation type="journal article" date="2021" name="G3 (Bethesda)">
        <title>Aegilops tauschii genome assembly Aet v5.0 features greater sequence contiguity and improved annotation.</title>
        <authorList>
            <person name="Wang L."/>
            <person name="Zhu T."/>
            <person name="Rodriguez J.C."/>
            <person name="Deal K.R."/>
            <person name="Dubcovsky J."/>
            <person name="McGuire P.E."/>
            <person name="Lux T."/>
            <person name="Spannagl M."/>
            <person name="Mayer K.F.X."/>
            <person name="Baldrich P."/>
            <person name="Meyers B.C."/>
            <person name="Huo N."/>
            <person name="Gu Y.Q."/>
            <person name="Zhou H."/>
            <person name="Devos K.M."/>
            <person name="Bennetzen J.L."/>
            <person name="Unver T."/>
            <person name="Budak H."/>
            <person name="Gulick P.J."/>
            <person name="Galiba G."/>
            <person name="Kalapos B."/>
            <person name="Nelson D.R."/>
            <person name="Li P."/>
            <person name="You F.M."/>
            <person name="Luo M.C."/>
            <person name="Dvorak J."/>
        </authorList>
    </citation>
    <scope>NUCLEOTIDE SEQUENCE [LARGE SCALE GENOMIC DNA]</scope>
    <source>
        <strain evidence="2">cv. AL8/78</strain>
    </source>
</reference>
<dbReference type="GO" id="GO:0006879">
    <property type="term" value="P:intracellular iron ion homeostasis"/>
    <property type="evidence" value="ECO:0007669"/>
    <property type="project" value="InterPro"/>
</dbReference>
<dbReference type="EnsemblPlants" id="AET7Gv20768400.2">
    <property type="protein sequence ID" value="AET7Gv20768400.2"/>
    <property type="gene ID" value="AET7Gv20768400"/>
</dbReference>
<keyword evidence="3" id="KW-1185">Reference proteome</keyword>
<dbReference type="InterPro" id="IPR044818">
    <property type="entry name" value="ILR3-like"/>
</dbReference>
<dbReference type="PANTHER" id="PTHR46133">
    <property type="entry name" value="BHLH TRANSCRIPTION FACTOR"/>
    <property type="match status" value="1"/>
</dbReference>
<feature type="compositionally biased region" description="Basic and acidic residues" evidence="1">
    <location>
        <begin position="23"/>
        <end position="35"/>
    </location>
</feature>
<dbReference type="PANTHER" id="PTHR46133:SF6">
    <property type="entry name" value="BHLH TRANSCRIPTION FACTOR"/>
    <property type="match status" value="1"/>
</dbReference>
<dbReference type="Proteomes" id="UP000015105">
    <property type="component" value="Chromosome 7D"/>
</dbReference>
<evidence type="ECO:0000256" key="1">
    <source>
        <dbReference type="SAM" id="MobiDB-lite"/>
    </source>
</evidence>
<evidence type="ECO:0000313" key="3">
    <source>
        <dbReference type="Proteomes" id="UP000015105"/>
    </source>
</evidence>
<feature type="region of interest" description="Disordered" evidence="1">
    <location>
        <begin position="1"/>
        <end position="90"/>
    </location>
</feature>
<protein>
    <recommendedName>
        <fullName evidence="4">BHLH domain-containing protein</fullName>
    </recommendedName>
</protein>
<organism evidence="2 3">
    <name type="scientific">Aegilops tauschii subsp. strangulata</name>
    <name type="common">Goatgrass</name>
    <dbReference type="NCBI Taxonomy" id="200361"/>
    <lineage>
        <taxon>Eukaryota</taxon>
        <taxon>Viridiplantae</taxon>
        <taxon>Streptophyta</taxon>
        <taxon>Embryophyta</taxon>
        <taxon>Tracheophyta</taxon>
        <taxon>Spermatophyta</taxon>
        <taxon>Magnoliopsida</taxon>
        <taxon>Liliopsida</taxon>
        <taxon>Poales</taxon>
        <taxon>Poaceae</taxon>
        <taxon>BOP clade</taxon>
        <taxon>Pooideae</taxon>
        <taxon>Triticodae</taxon>
        <taxon>Triticeae</taxon>
        <taxon>Triticinae</taxon>
        <taxon>Aegilops</taxon>
    </lineage>
</organism>